<organism evidence="2 3">
    <name type="scientific">Piscinibacter sakaiensis</name>
    <name type="common">Ideonella sakaiensis</name>
    <dbReference type="NCBI Taxonomy" id="1547922"/>
    <lineage>
        <taxon>Bacteria</taxon>
        <taxon>Pseudomonadati</taxon>
        <taxon>Pseudomonadota</taxon>
        <taxon>Betaproteobacteria</taxon>
        <taxon>Burkholderiales</taxon>
        <taxon>Sphaerotilaceae</taxon>
        <taxon>Piscinibacter</taxon>
    </lineage>
</organism>
<dbReference type="AlphaFoldDB" id="A0A0K8P6M2"/>
<keyword evidence="2" id="KW-0413">Isomerase</keyword>
<dbReference type="InterPro" id="IPR013766">
    <property type="entry name" value="Thioredoxin_domain"/>
</dbReference>
<name>A0A0K8P6M2_PISS1</name>
<keyword evidence="3" id="KW-1185">Reference proteome</keyword>
<gene>
    <name evidence="2" type="ORF">ISF6_3810</name>
</gene>
<dbReference type="Gene3D" id="3.40.30.10">
    <property type="entry name" value="Glutaredoxin"/>
    <property type="match status" value="1"/>
</dbReference>
<dbReference type="SUPFAM" id="SSF52833">
    <property type="entry name" value="Thioredoxin-like"/>
    <property type="match status" value="1"/>
</dbReference>
<comment type="caution">
    <text evidence="2">The sequence shown here is derived from an EMBL/GenBank/DDBJ whole genome shotgun (WGS) entry which is preliminary data.</text>
</comment>
<dbReference type="Pfam" id="PF00085">
    <property type="entry name" value="Thioredoxin"/>
    <property type="match status" value="1"/>
</dbReference>
<evidence type="ECO:0000313" key="2">
    <source>
        <dbReference type="EMBL" id="GAP37865.1"/>
    </source>
</evidence>
<feature type="domain" description="Thioredoxin" evidence="1">
    <location>
        <begin position="15"/>
        <end position="76"/>
    </location>
</feature>
<sequence>MSSPNDPDAAAPPLLVACLCARWCRLCGEYAAVFADAAAREADAARFVWIDIEDDEAVLGPVEVDDFPTLLIARGAEARFFGPLTPQPGTLARLLRSARDDALGRADGAALPALVARVWAHARAGAGAGPAGP</sequence>
<evidence type="ECO:0000259" key="1">
    <source>
        <dbReference type="Pfam" id="PF00085"/>
    </source>
</evidence>
<dbReference type="Proteomes" id="UP000037660">
    <property type="component" value="Unassembled WGS sequence"/>
</dbReference>
<reference evidence="2 3" key="2">
    <citation type="journal article" date="2016" name="Science">
        <title>A bacterium that degrades and assimilates poly(ethylene terephthalate).</title>
        <authorList>
            <person name="Yoshida S."/>
            <person name="Hiraga K."/>
            <person name="Takehana T."/>
            <person name="Taniguchi I."/>
            <person name="Yamaji H."/>
            <person name="Maeda Y."/>
            <person name="Toyohara K."/>
            <person name="Miyamoto K."/>
            <person name="Kimura Y."/>
            <person name="Oda K."/>
        </authorList>
    </citation>
    <scope>NUCLEOTIDE SEQUENCE [LARGE SCALE GENOMIC DNA]</scope>
    <source>
        <strain evidence="3">NBRC 110686 / TISTR 2288 / 201-F6</strain>
    </source>
</reference>
<dbReference type="STRING" id="1547922.ISF6_3810"/>
<dbReference type="EMBL" id="BBYR01000059">
    <property type="protein sequence ID" value="GAP37865.1"/>
    <property type="molecule type" value="Genomic_DNA"/>
</dbReference>
<accession>A0A0K8P6M2</accession>
<dbReference type="RefSeq" id="WP_231638210.1">
    <property type="nucleotide sequence ID" value="NZ_BBYR01000059.1"/>
</dbReference>
<reference evidence="3" key="1">
    <citation type="submission" date="2015-07" db="EMBL/GenBank/DDBJ databases">
        <title>Discovery of a poly(ethylene terephthalate assimilation.</title>
        <authorList>
            <person name="Yoshida S."/>
            <person name="Hiraga K."/>
            <person name="Takehana T."/>
            <person name="Taniguchi I."/>
            <person name="Yamaji H."/>
            <person name="Maeda Y."/>
            <person name="Toyohara K."/>
            <person name="Miyamoto K."/>
            <person name="Kimura Y."/>
            <person name="Oda K."/>
        </authorList>
    </citation>
    <scope>NUCLEOTIDE SEQUENCE [LARGE SCALE GENOMIC DNA]</scope>
    <source>
        <strain evidence="3">NBRC 110686 / TISTR 2288 / 201-F6</strain>
    </source>
</reference>
<protein>
    <submittedName>
        <fullName evidence="2">Thiol-disulfide isomerase and thioredoxins</fullName>
    </submittedName>
</protein>
<evidence type="ECO:0000313" key="3">
    <source>
        <dbReference type="Proteomes" id="UP000037660"/>
    </source>
</evidence>
<dbReference type="GO" id="GO:0016853">
    <property type="term" value="F:isomerase activity"/>
    <property type="evidence" value="ECO:0007669"/>
    <property type="project" value="UniProtKB-KW"/>
</dbReference>
<proteinExistence type="predicted"/>
<dbReference type="InterPro" id="IPR036249">
    <property type="entry name" value="Thioredoxin-like_sf"/>
</dbReference>